<dbReference type="Gramene" id="PVH66611">
    <property type="protein sequence ID" value="PVH66611"/>
    <property type="gene ID" value="PAHAL_1G298300"/>
</dbReference>
<proteinExistence type="predicted"/>
<evidence type="ECO:0000313" key="1">
    <source>
        <dbReference type="EMBL" id="PVH66611.1"/>
    </source>
</evidence>
<accession>A0A2T8KWR3</accession>
<organism evidence="1">
    <name type="scientific">Panicum hallii</name>
    <dbReference type="NCBI Taxonomy" id="206008"/>
    <lineage>
        <taxon>Eukaryota</taxon>
        <taxon>Viridiplantae</taxon>
        <taxon>Streptophyta</taxon>
        <taxon>Embryophyta</taxon>
        <taxon>Tracheophyta</taxon>
        <taxon>Spermatophyta</taxon>
        <taxon>Magnoliopsida</taxon>
        <taxon>Liliopsida</taxon>
        <taxon>Poales</taxon>
        <taxon>Poaceae</taxon>
        <taxon>PACMAD clade</taxon>
        <taxon>Panicoideae</taxon>
        <taxon>Panicodae</taxon>
        <taxon>Paniceae</taxon>
        <taxon>Panicinae</taxon>
        <taxon>Panicum</taxon>
        <taxon>Panicum sect. Panicum</taxon>
    </lineage>
</organism>
<dbReference type="AlphaFoldDB" id="A0A2T8KWR3"/>
<reference evidence="1" key="1">
    <citation type="submission" date="2018-04" db="EMBL/GenBank/DDBJ databases">
        <title>WGS assembly of Panicum hallii.</title>
        <authorList>
            <person name="Lovell J."/>
            <person name="Jenkins J."/>
            <person name="Lowry D."/>
            <person name="Mamidi S."/>
            <person name="Sreedasyam A."/>
            <person name="Weng X."/>
            <person name="Barry K."/>
            <person name="Bonette J."/>
            <person name="Campitelli B."/>
            <person name="Daum C."/>
            <person name="Gordon S."/>
            <person name="Gould B."/>
            <person name="Lipzen A."/>
            <person name="Macqueen A."/>
            <person name="Palacio-Mejia J."/>
            <person name="Plott C."/>
            <person name="Shakirov E."/>
            <person name="Shu S."/>
            <person name="Yoshinaga Y."/>
            <person name="Zane M."/>
            <person name="Rokhsar D."/>
            <person name="Grimwood J."/>
            <person name="Schmutz J."/>
            <person name="Juenger T."/>
        </authorList>
    </citation>
    <scope>NUCLEOTIDE SEQUENCE [LARGE SCALE GENOMIC DNA]</scope>
    <source>
        <strain evidence="1">FIL2</strain>
    </source>
</reference>
<protein>
    <submittedName>
        <fullName evidence="1">Uncharacterized protein</fullName>
    </submittedName>
</protein>
<dbReference type="EMBL" id="CM008046">
    <property type="protein sequence ID" value="PVH66611.1"/>
    <property type="molecule type" value="Genomic_DNA"/>
</dbReference>
<sequence length="56" mass="6722">MMFLEHWTSPRSLLTQIFSVSDVPRIRIKIANELMFVPANTWLKRLVISFREEEDE</sequence>
<dbReference type="Proteomes" id="UP000243499">
    <property type="component" value="Chromosome 1"/>
</dbReference>
<gene>
    <name evidence="1" type="ORF">PAHAL_1G298300</name>
</gene>
<name>A0A2T8KWR3_9POAL</name>